<dbReference type="PANTHER" id="PTHR45953">
    <property type="entry name" value="IDURONATE 2-SULFATASE"/>
    <property type="match status" value="1"/>
</dbReference>
<comment type="caution">
    <text evidence="4">The sequence shown here is derived from an EMBL/GenBank/DDBJ whole genome shotgun (WGS) entry which is preliminary data.</text>
</comment>
<keyword evidence="1" id="KW-0479">Metal-binding</keyword>
<dbReference type="SUPFAM" id="SSF53649">
    <property type="entry name" value="Alkaline phosphatase-like"/>
    <property type="match status" value="1"/>
</dbReference>
<dbReference type="GO" id="GO:0046872">
    <property type="term" value="F:metal ion binding"/>
    <property type="evidence" value="ECO:0007669"/>
    <property type="project" value="UniProtKB-KW"/>
</dbReference>
<name>X1T8I8_9ZZZZ</name>
<protein>
    <recommendedName>
        <fullName evidence="3">N-sulphoglucosamine sulphohydrolase C-terminal domain-containing protein</fullName>
    </recommendedName>
</protein>
<organism evidence="4">
    <name type="scientific">marine sediment metagenome</name>
    <dbReference type="NCBI Taxonomy" id="412755"/>
    <lineage>
        <taxon>unclassified sequences</taxon>
        <taxon>metagenomes</taxon>
        <taxon>ecological metagenomes</taxon>
    </lineage>
</organism>
<dbReference type="EMBL" id="BARW01010442">
    <property type="protein sequence ID" value="GAI76324.1"/>
    <property type="molecule type" value="Genomic_DNA"/>
</dbReference>
<dbReference type="Gene3D" id="3.40.720.10">
    <property type="entry name" value="Alkaline Phosphatase, subunit A"/>
    <property type="match status" value="1"/>
</dbReference>
<dbReference type="InterPro" id="IPR032506">
    <property type="entry name" value="SGSH_C"/>
</dbReference>
<proteinExistence type="predicted"/>
<feature type="non-terminal residue" evidence="4">
    <location>
        <position position="1"/>
    </location>
</feature>
<sequence>DEDGNYKHLTRIMGEQAIEFLNGCSQDRPFCLSVSFKAPHVQDSDPRQFLYDRAYEDLYSDVTIPTPETAHPRYFDALPEFLRTSEARRRWKIRFPDPEKFQESVRSYYRLITGVDVVIGKIRDQLKQLNYDDNTVIMLIGDNGFYLGEYGLAGKWFPHELSIRVPLLVFDPRADSKRRGLVLDQMALNVDIAPTILELANLRVPQQMQGRSLLPLLKGRKPRWRTEFFYEHPFVHKTIARTEALRTQRWKYARYIDYDYEELYDLKNDPAETINLA</sequence>
<keyword evidence="2" id="KW-0378">Hydrolase</keyword>
<dbReference type="Pfam" id="PF16347">
    <property type="entry name" value="SGSH_C"/>
    <property type="match status" value="1"/>
</dbReference>
<dbReference type="AlphaFoldDB" id="X1T8I8"/>
<accession>X1T8I8</accession>
<evidence type="ECO:0000259" key="3">
    <source>
        <dbReference type="Pfam" id="PF16347"/>
    </source>
</evidence>
<feature type="non-terminal residue" evidence="4">
    <location>
        <position position="277"/>
    </location>
</feature>
<gene>
    <name evidence="4" type="ORF">S12H4_20562</name>
</gene>
<evidence type="ECO:0000256" key="1">
    <source>
        <dbReference type="ARBA" id="ARBA00022723"/>
    </source>
</evidence>
<reference evidence="4" key="1">
    <citation type="journal article" date="2014" name="Front. Microbiol.">
        <title>High frequency of phylogenetically diverse reductive dehalogenase-homologous genes in deep subseafloor sedimentary metagenomes.</title>
        <authorList>
            <person name="Kawai M."/>
            <person name="Futagami T."/>
            <person name="Toyoda A."/>
            <person name="Takaki Y."/>
            <person name="Nishi S."/>
            <person name="Hori S."/>
            <person name="Arai W."/>
            <person name="Tsubouchi T."/>
            <person name="Morono Y."/>
            <person name="Uchiyama I."/>
            <person name="Ito T."/>
            <person name="Fujiyama A."/>
            <person name="Inagaki F."/>
            <person name="Takami H."/>
        </authorList>
    </citation>
    <scope>NUCLEOTIDE SEQUENCE</scope>
    <source>
        <strain evidence="4">Expedition CK06-06</strain>
    </source>
</reference>
<dbReference type="GO" id="GO:0008484">
    <property type="term" value="F:sulfuric ester hydrolase activity"/>
    <property type="evidence" value="ECO:0007669"/>
    <property type="project" value="TreeGrafter"/>
</dbReference>
<evidence type="ECO:0000313" key="4">
    <source>
        <dbReference type="EMBL" id="GAI76324.1"/>
    </source>
</evidence>
<dbReference type="InterPro" id="IPR017850">
    <property type="entry name" value="Alkaline_phosphatase_core_sf"/>
</dbReference>
<dbReference type="PANTHER" id="PTHR45953:SF1">
    <property type="entry name" value="IDURONATE 2-SULFATASE"/>
    <property type="match status" value="1"/>
</dbReference>
<feature type="domain" description="N-sulphoglucosamine sulphohydrolase C-terminal" evidence="3">
    <location>
        <begin position="148"/>
        <end position="276"/>
    </location>
</feature>
<dbReference type="GO" id="GO:0005737">
    <property type="term" value="C:cytoplasm"/>
    <property type="evidence" value="ECO:0007669"/>
    <property type="project" value="TreeGrafter"/>
</dbReference>
<evidence type="ECO:0000256" key="2">
    <source>
        <dbReference type="ARBA" id="ARBA00022801"/>
    </source>
</evidence>